<reference evidence="10 11" key="1">
    <citation type="submission" date="2019-08" db="EMBL/GenBank/DDBJ databases">
        <authorList>
            <person name="Alioto T."/>
            <person name="Alioto T."/>
            <person name="Gomez Garrido J."/>
        </authorList>
    </citation>
    <scope>NUCLEOTIDE SEQUENCE [LARGE SCALE GENOMIC DNA]</scope>
</reference>
<keyword evidence="3" id="KW-0963">Cytoplasm</keyword>
<keyword evidence="7" id="KW-0206">Cytoskeleton</keyword>
<accession>A0A5E4MIQ0</accession>
<dbReference type="Proteomes" id="UP000325440">
    <property type="component" value="Unassembled WGS sequence"/>
</dbReference>
<feature type="region of interest" description="Disordered" evidence="9">
    <location>
        <begin position="452"/>
        <end position="473"/>
    </location>
</feature>
<evidence type="ECO:0000256" key="5">
    <source>
        <dbReference type="ARBA" id="ARBA00022846"/>
    </source>
</evidence>
<comment type="subcellular location">
    <subcellularLocation>
        <location evidence="1">Cytoplasm</location>
        <location evidence="1">Cytoskeleton</location>
        <location evidence="1">Flagellum axoneme</location>
    </subcellularLocation>
</comment>
<keyword evidence="8" id="KW-0966">Cell projection</keyword>
<dbReference type="PANTHER" id="PTHR21648">
    <property type="entry name" value="FLAGELLAR RADIAL SPOKE PROTEIN 3"/>
    <property type="match status" value="1"/>
</dbReference>
<dbReference type="GO" id="GO:0005929">
    <property type="term" value="C:cilium"/>
    <property type="evidence" value="ECO:0007669"/>
    <property type="project" value="TreeGrafter"/>
</dbReference>
<dbReference type="AlphaFoldDB" id="A0A5E4MIQ0"/>
<gene>
    <name evidence="10" type="ORF">CINCED_3A004805</name>
</gene>
<dbReference type="InterPro" id="IPR009290">
    <property type="entry name" value="Radial_spoke_3"/>
</dbReference>
<protein>
    <submittedName>
        <fullName evidence="10">Radial spoke 3</fullName>
    </submittedName>
</protein>
<evidence type="ECO:0000256" key="6">
    <source>
        <dbReference type="ARBA" id="ARBA00023069"/>
    </source>
</evidence>
<keyword evidence="11" id="KW-1185">Reference proteome</keyword>
<dbReference type="OrthoDB" id="313308at2759"/>
<sequence>MREDGTTEESSSSSFMVIGNGGGDGGSGDDDDRGRQHFVKSLDSRLKKLQRRAAGGGKRTSSRKPVFVTTVKTGIFLDPPPDLAALLGLEDRSSSAAAGDVDSSCRYYSYSSKPRVLYDKQHQRTTVARKYDRQPDTCKQMGYTNIMHDRRVVRGSNFTKKTIRPKWNPYFGYAKQLSSEPNVQKESAASREAESRRLAMARKKAMDYQTRALRLHLGTTKDIKGHHNVDVHTDLQLEELIEYREFQSFQAQTEFDQESFSNPGKRKYTGTDASTQVDDKDLHDFETEVTPIAESLIASVFRQAMREVLYEDELDARARQQRALSLQRTIEKIEMERLQYEDESLNKVITDHAQLHENNENIEKARRALIVVNSDTTMNTADATIVESPELVSWIKERLHIKNDDNLRDIIEDLIRHRLGVHNEITKVQDIQKPEELFREIESVTLLQNSDSQLEKADSQLQKGNSHHQKVDN</sequence>
<evidence type="ECO:0000256" key="8">
    <source>
        <dbReference type="ARBA" id="ARBA00023273"/>
    </source>
</evidence>
<evidence type="ECO:0000256" key="9">
    <source>
        <dbReference type="SAM" id="MobiDB-lite"/>
    </source>
</evidence>
<dbReference type="Pfam" id="PF06098">
    <property type="entry name" value="Radial_spoke_3"/>
    <property type="match status" value="1"/>
</dbReference>
<evidence type="ECO:0000256" key="2">
    <source>
        <dbReference type="ARBA" id="ARBA00006737"/>
    </source>
</evidence>
<evidence type="ECO:0000256" key="1">
    <source>
        <dbReference type="ARBA" id="ARBA00004611"/>
    </source>
</evidence>
<keyword evidence="6" id="KW-0969">Cilium</keyword>
<keyword evidence="5" id="KW-0282">Flagellum</keyword>
<dbReference type="PANTHER" id="PTHR21648:SF0">
    <property type="entry name" value="RADIAL SPOKE HEAD PROTEIN 3 HOMOLOG"/>
    <property type="match status" value="1"/>
</dbReference>
<evidence type="ECO:0000313" key="11">
    <source>
        <dbReference type="Proteomes" id="UP000325440"/>
    </source>
</evidence>
<organism evidence="10 11">
    <name type="scientific">Cinara cedri</name>
    <dbReference type="NCBI Taxonomy" id="506608"/>
    <lineage>
        <taxon>Eukaryota</taxon>
        <taxon>Metazoa</taxon>
        <taxon>Ecdysozoa</taxon>
        <taxon>Arthropoda</taxon>
        <taxon>Hexapoda</taxon>
        <taxon>Insecta</taxon>
        <taxon>Pterygota</taxon>
        <taxon>Neoptera</taxon>
        <taxon>Paraneoptera</taxon>
        <taxon>Hemiptera</taxon>
        <taxon>Sternorrhyncha</taxon>
        <taxon>Aphidomorpha</taxon>
        <taxon>Aphidoidea</taxon>
        <taxon>Aphididae</taxon>
        <taxon>Lachninae</taxon>
        <taxon>Cinara</taxon>
    </lineage>
</organism>
<name>A0A5E4MIQ0_9HEMI</name>
<proteinExistence type="inferred from homology"/>
<evidence type="ECO:0000256" key="3">
    <source>
        <dbReference type="ARBA" id="ARBA00022490"/>
    </source>
</evidence>
<evidence type="ECO:0000256" key="7">
    <source>
        <dbReference type="ARBA" id="ARBA00023212"/>
    </source>
</evidence>
<feature type="region of interest" description="Disordered" evidence="9">
    <location>
        <begin position="1"/>
        <end position="40"/>
    </location>
</feature>
<evidence type="ECO:0000256" key="4">
    <source>
        <dbReference type="ARBA" id="ARBA00022553"/>
    </source>
</evidence>
<dbReference type="EMBL" id="CABPRJ010000952">
    <property type="protein sequence ID" value="VVC32058.1"/>
    <property type="molecule type" value="Genomic_DNA"/>
</dbReference>
<comment type="similarity">
    <text evidence="2">Belongs to the flagellar radial spoke RSP3 family.</text>
</comment>
<evidence type="ECO:0000313" key="10">
    <source>
        <dbReference type="EMBL" id="VVC32058.1"/>
    </source>
</evidence>
<keyword evidence="4" id="KW-0597">Phosphoprotein</keyword>
<feature type="region of interest" description="Disordered" evidence="9">
    <location>
        <begin position="254"/>
        <end position="275"/>
    </location>
</feature>